<organism evidence="1 2">
    <name type="scientific">Peptoclostridium acidaminophilum DSM 3953</name>
    <dbReference type="NCBI Taxonomy" id="1286171"/>
    <lineage>
        <taxon>Bacteria</taxon>
        <taxon>Bacillati</taxon>
        <taxon>Bacillota</taxon>
        <taxon>Clostridia</taxon>
        <taxon>Peptostreptococcales</taxon>
        <taxon>Peptoclostridiaceae</taxon>
        <taxon>Peptoclostridium</taxon>
    </lineage>
</organism>
<name>W8TGA9_PEPAC</name>
<dbReference type="InterPro" id="IPR006379">
    <property type="entry name" value="HAD-SF_hydro_IIB"/>
</dbReference>
<dbReference type="Proteomes" id="UP000019591">
    <property type="component" value="Chromosome"/>
</dbReference>
<keyword evidence="2" id="KW-1185">Reference proteome</keyword>
<dbReference type="STRING" id="1286171.EAL2_c15730"/>
<dbReference type="AlphaFoldDB" id="W8TGA9"/>
<dbReference type="PANTHER" id="PTHR10000:SF8">
    <property type="entry name" value="HAD SUPERFAMILY HYDROLASE-LIKE, TYPE 3"/>
    <property type="match status" value="1"/>
</dbReference>
<reference evidence="1 2" key="1">
    <citation type="journal article" date="2014" name="Genome Announc.">
        <title>Complete Genome Sequence of Amino Acid-Utilizing Eubacterium acidaminophilum al-2 (DSM 3953).</title>
        <authorList>
            <person name="Poehlein A."/>
            <person name="Andreesen J.R."/>
            <person name="Daniel R."/>
        </authorList>
    </citation>
    <scope>NUCLEOTIDE SEQUENCE [LARGE SCALE GENOMIC DNA]</scope>
    <source>
        <strain evidence="1 2">DSM 3953</strain>
    </source>
</reference>
<dbReference type="OrthoDB" id="9781413at2"/>
<dbReference type="EMBL" id="CP007452">
    <property type="protein sequence ID" value="AHM56868.1"/>
    <property type="molecule type" value="Genomic_DNA"/>
</dbReference>
<dbReference type="GO" id="GO:0005829">
    <property type="term" value="C:cytosol"/>
    <property type="evidence" value="ECO:0007669"/>
    <property type="project" value="TreeGrafter"/>
</dbReference>
<evidence type="ECO:0000313" key="1">
    <source>
        <dbReference type="EMBL" id="AHM56868.1"/>
    </source>
</evidence>
<dbReference type="PANTHER" id="PTHR10000">
    <property type="entry name" value="PHOSPHOSERINE PHOSPHATASE"/>
    <property type="match status" value="1"/>
</dbReference>
<dbReference type="NCBIfam" id="TIGR01484">
    <property type="entry name" value="HAD-SF-IIB"/>
    <property type="match status" value="1"/>
</dbReference>
<dbReference type="SFLD" id="SFLDS00003">
    <property type="entry name" value="Haloacid_Dehalogenase"/>
    <property type="match status" value="1"/>
</dbReference>
<dbReference type="GO" id="GO:0016791">
    <property type="term" value="F:phosphatase activity"/>
    <property type="evidence" value="ECO:0007669"/>
    <property type="project" value="UniProtKB-ARBA"/>
</dbReference>
<dbReference type="SUPFAM" id="SSF56784">
    <property type="entry name" value="HAD-like"/>
    <property type="match status" value="1"/>
</dbReference>
<sequence length="273" mass="31179">MDTKIFKGYMLVSDMDGTLIDSKGTISAKNISAINRFIEMGGMFTIATGRTVDSVKRYIDLLPLQLPFVIYNGSKIYDFSNEKTLYETFLEERIKDMIVKLADHESSLGIEVYCDEKIFIYRKCIFTGRLEQKGYKIYYEVPAHAWDRNWTKILIIGEQLQIDHIERTFKAMFGDCNLIRSSENYLEILPEGVSKGSGLEKLCGMVGASMKNVIAVGDNMNDYEMIARSGYGFCVANGYRKLLDMAQYKCPSNDEHAIEYVVNWAQSNLILKK</sequence>
<proteinExistence type="predicted"/>
<dbReference type="InterPro" id="IPR000150">
    <property type="entry name" value="Cof"/>
</dbReference>
<accession>W8TGA9</accession>
<dbReference type="CDD" id="cd07516">
    <property type="entry name" value="HAD_Pase"/>
    <property type="match status" value="1"/>
</dbReference>
<evidence type="ECO:0000313" key="2">
    <source>
        <dbReference type="Proteomes" id="UP000019591"/>
    </source>
</evidence>
<dbReference type="InterPro" id="IPR036412">
    <property type="entry name" value="HAD-like_sf"/>
</dbReference>
<dbReference type="KEGG" id="eac:EAL2_c15730"/>
<dbReference type="InterPro" id="IPR023214">
    <property type="entry name" value="HAD_sf"/>
</dbReference>
<dbReference type="NCBIfam" id="TIGR00099">
    <property type="entry name" value="Cof-subfamily"/>
    <property type="match status" value="1"/>
</dbReference>
<dbReference type="SFLD" id="SFLDG01140">
    <property type="entry name" value="C2.B:_Phosphomannomutase_and_P"/>
    <property type="match status" value="1"/>
</dbReference>
<dbReference type="HOGENOM" id="CLU_044146_0_3_9"/>
<dbReference type="eggNOG" id="COG0561">
    <property type="taxonomic scope" value="Bacteria"/>
</dbReference>
<gene>
    <name evidence="1" type="ORF">EAL2_c15730</name>
</gene>
<dbReference type="GO" id="GO:0000287">
    <property type="term" value="F:magnesium ion binding"/>
    <property type="evidence" value="ECO:0007669"/>
    <property type="project" value="TreeGrafter"/>
</dbReference>
<dbReference type="Gene3D" id="3.30.1240.10">
    <property type="match status" value="1"/>
</dbReference>
<dbReference type="Gene3D" id="3.40.50.1000">
    <property type="entry name" value="HAD superfamily/HAD-like"/>
    <property type="match status" value="1"/>
</dbReference>
<dbReference type="PATRIC" id="fig|1286171.3.peg.1523"/>
<protein>
    <submittedName>
        <fullName evidence="1">Cof-like hydrolase</fullName>
    </submittedName>
</protein>
<dbReference type="Pfam" id="PF08282">
    <property type="entry name" value="Hydrolase_3"/>
    <property type="match status" value="1"/>
</dbReference>
<keyword evidence="1" id="KW-0378">Hydrolase</keyword>
<dbReference type="RefSeq" id="WP_025435846.1">
    <property type="nucleotide sequence ID" value="NZ_CP007452.1"/>
</dbReference>